<dbReference type="RefSeq" id="WP_377050936.1">
    <property type="nucleotide sequence ID" value="NZ_JBHLVZ010000033.1"/>
</dbReference>
<organism evidence="3 4">
    <name type="scientific">Muricoccus vinaceus</name>
    <dbReference type="NCBI Taxonomy" id="424704"/>
    <lineage>
        <taxon>Bacteria</taxon>
        <taxon>Pseudomonadati</taxon>
        <taxon>Pseudomonadota</taxon>
        <taxon>Alphaproteobacteria</taxon>
        <taxon>Acetobacterales</taxon>
        <taxon>Roseomonadaceae</taxon>
        <taxon>Muricoccus</taxon>
    </lineage>
</organism>
<name>A0ABV6IUP4_9PROT</name>
<dbReference type="Gene3D" id="2.30.30.240">
    <property type="entry name" value="PRC-barrel domain"/>
    <property type="match status" value="1"/>
</dbReference>
<dbReference type="Proteomes" id="UP001589789">
    <property type="component" value="Unassembled WGS sequence"/>
</dbReference>
<feature type="domain" description="PRC-barrel" evidence="2">
    <location>
        <begin position="40"/>
        <end position="110"/>
    </location>
</feature>
<evidence type="ECO:0000256" key="1">
    <source>
        <dbReference type="SAM" id="SignalP"/>
    </source>
</evidence>
<feature type="chain" id="PRO_5045336809" evidence="1">
    <location>
        <begin position="21"/>
        <end position="124"/>
    </location>
</feature>
<proteinExistence type="predicted"/>
<dbReference type="SUPFAM" id="SSF50346">
    <property type="entry name" value="PRC-barrel domain"/>
    <property type="match status" value="1"/>
</dbReference>
<dbReference type="InterPro" id="IPR027275">
    <property type="entry name" value="PRC-brl_dom"/>
</dbReference>
<comment type="caution">
    <text evidence="3">The sequence shown here is derived from an EMBL/GenBank/DDBJ whole genome shotgun (WGS) entry which is preliminary data.</text>
</comment>
<accession>A0ABV6IUP4</accession>
<dbReference type="Pfam" id="PF05239">
    <property type="entry name" value="PRC"/>
    <property type="match status" value="1"/>
</dbReference>
<feature type="signal peptide" evidence="1">
    <location>
        <begin position="1"/>
        <end position="20"/>
    </location>
</feature>
<reference evidence="3 4" key="1">
    <citation type="submission" date="2024-09" db="EMBL/GenBank/DDBJ databases">
        <authorList>
            <person name="Sun Q."/>
            <person name="Mori K."/>
        </authorList>
    </citation>
    <scope>NUCLEOTIDE SEQUENCE [LARGE SCALE GENOMIC DNA]</scope>
    <source>
        <strain evidence="3 4">CCM 7468</strain>
    </source>
</reference>
<evidence type="ECO:0000313" key="3">
    <source>
        <dbReference type="EMBL" id="MFC0386455.1"/>
    </source>
</evidence>
<evidence type="ECO:0000313" key="4">
    <source>
        <dbReference type="Proteomes" id="UP001589789"/>
    </source>
</evidence>
<gene>
    <name evidence="3" type="ORF">ACFFIC_13015</name>
</gene>
<keyword evidence="4" id="KW-1185">Reference proteome</keyword>
<protein>
    <submittedName>
        <fullName evidence="3">PRC-barrel domain-containing protein</fullName>
    </submittedName>
</protein>
<sequence>MKLIRLAAVLAALAAMPALAQAPAPGALGAAATAIPAGHLRAEQLIDRDVYSTDNVEIGEVQDLIIDPAQGQVSMVVIEVESRLGLTQKYVSVPMARLRAVPGERRVTIDMASAEIRSLPAVQY</sequence>
<dbReference type="EMBL" id="JBHLVZ010000033">
    <property type="protein sequence ID" value="MFC0386455.1"/>
    <property type="molecule type" value="Genomic_DNA"/>
</dbReference>
<keyword evidence="1" id="KW-0732">Signal</keyword>
<dbReference type="PANTHER" id="PTHR36505">
    <property type="entry name" value="BLR1072 PROTEIN"/>
    <property type="match status" value="1"/>
</dbReference>
<dbReference type="PANTHER" id="PTHR36505:SF1">
    <property type="entry name" value="BLR1072 PROTEIN"/>
    <property type="match status" value="1"/>
</dbReference>
<evidence type="ECO:0000259" key="2">
    <source>
        <dbReference type="Pfam" id="PF05239"/>
    </source>
</evidence>
<dbReference type="InterPro" id="IPR011033">
    <property type="entry name" value="PRC_barrel-like_sf"/>
</dbReference>